<dbReference type="PROSITE" id="PS51832">
    <property type="entry name" value="HD_GYP"/>
    <property type="match status" value="1"/>
</dbReference>
<accession>A0A372LGP5</accession>
<dbReference type="CDD" id="cd00077">
    <property type="entry name" value="HDc"/>
    <property type="match status" value="1"/>
</dbReference>
<dbReference type="InterPro" id="IPR037522">
    <property type="entry name" value="HD_GYP_dom"/>
</dbReference>
<evidence type="ECO:0000313" key="3">
    <source>
        <dbReference type="Proteomes" id="UP000262939"/>
    </source>
</evidence>
<dbReference type="Proteomes" id="UP000262939">
    <property type="component" value="Unassembled WGS sequence"/>
</dbReference>
<dbReference type="SUPFAM" id="SSF109604">
    <property type="entry name" value="HD-domain/PDEase-like"/>
    <property type="match status" value="1"/>
</dbReference>
<dbReference type="RefSeq" id="WP_117321653.1">
    <property type="nucleotide sequence ID" value="NZ_QVTD01000003.1"/>
</dbReference>
<dbReference type="EMBL" id="QVTD01000003">
    <property type="protein sequence ID" value="RFU65478.1"/>
    <property type="molecule type" value="Genomic_DNA"/>
</dbReference>
<dbReference type="InterPro" id="IPR003607">
    <property type="entry name" value="HD/PDEase_dom"/>
</dbReference>
<dbReference type="SMART" id="SM00471">
    <property type="entry name" value="HDc"/>
    <property type="match status" value="1"/>
</dbReference>
<feature type="domain" description="HD-GYP" evidence="1">
    <location>
        <begin position="94"/>
        <end position="290"/>
    </location>
</feature>
<protein>
    <submittedName>
        <fullName evidence="2">HD-GYP domain-containing protein</fullName>
    </submittedName>
</protein>
<dbReference type="Pfam" id="PF13487">
    <property type="entry name" value="HD_5"/>
    <property type="match status" value="1"/>
</dbReference>
<comment type="caution">
    <text evidence="2">The sequence shown here is derived from an EMBL/GenBank/DDBJ whole genome shotgun (WGS) entry which is preliminary data.</text>
</comment>
<keyword evidence="3" id="KW-1185">Reference proteome</keyword>
<reference evidence="2 3" key="1">
    <citation type="submission" date="2018-08" db="EMBL/GenBank/DDBJ databases">
        <title>Bacillus chawlae sp. nov., Bacillus glennii sp. nov., and Bacillus saganii sp. nov. Isolated from the Vehicle Assembly Building at Kennedy Space Center where the Viking Spacecraft were Assembled.</title>
        <authorList>
            <person name="Seuylemezian A."/>
            <person name="Vaishampayan P."/>
        </authorList>
    </citation>
    <scope>NUCLEOTIDE SEQUENCE [LARGE SCALE GENOMIC DNA]</scope>
    <source>
        <strain evidence="2 3">V44-8</strain>
    </source>
</reference>
<dbReference type="PANTHER" id="PTHR43155:SF2">
    <property type="entry name" value="CYCLIC DI-GMP PHOSPHODIESTERASE PA4108"/>
    <property type="match status" value="1"/>
</dbReference>
<evidence type="ECO:0000313" key="2">
    <source>
        <dbReference type="EMBL" id="RFU65478.1"/>
    </source>
</evidence>
<name>A0A372LGP5_9BACI</name>
<gene>
    <name evidence="2" type="ORF">D0466_06210</name>
</gene>
<dbReference type="OrthoDB" id="9759601at2"/>
<sequence length="332" mass="37647">MTSNKRPAIHNNLTPLTIQEIDTLILRMKQDGKGNASCLINEGNDILTVPEKIKKISLEVETASRKIKDIFHYVRDTENLPMDEIRNDILPIIQRAAEIPHIYYLFKEIQLKDEYTYNHNISVGIIATLTGKWMGLQGAELQRLTLAATLHDVGKMKISDDILHKPGKFTAGEFEEMKKHTIYGYELLKQVPGEPVSIALTALQHHERENGEGYPFGLKGHDMHLFSKIVAVADVFHAMSSDRVYHDAIPFYQVISQMNKDVFGKFDPNVLLVFMNRMMGALVGKKVLLTNSEYGEIILINPYQPLQSLIKTERGIIDLKVEKAIEIQKVIG</sequence>
<organism evidence="2 3">
    <name type="scientific">Peribacillus glennii</name>
    <dbReference type="NCBI Taxonomy" id="2303991"/>
    <lineage>
        <taxon>Bacteria</taxon>
        <taxon>Bacillati</taxon>
        <taxon>Bacillota</taxon>
        <taxon>Bacilli</taxon>
        <taxon>Bacillales</taxon>
        <taxon>Bacillaceae</taxon>
        <taxon>Peribacillus</taxon>
    </lineage>
</organism>
<evidence type="ECO:0000259" key="1">
    <source>
        <dbReference type="PROSITE" id="PS51832"/>
    </source>
</evidence>
<dbReference type="AlphaFoldDB" id="A0A372LGP5"/>
<dbReference type="PANTHER" id="PTHR43155">
    <property type="entry name" value="CYCLIC DI-GMP PHOSPHODIESTERASE PA4108-RELATED"/>
    <property type="match status" value="1"/>
</dbReference>
<proteinExistence type="predicted"/>
<dbReference type="Gene3D" id="1.10.3210.10">
    <property type="entry name" value="Hypothetical protein af1432"/>
    <property type="match status" value="1"/>
</dbReference>